<evidence type="ECO:0000313" key="1">
    <source>
        <dbReference type="EMBL" id="ESR38650.1"/>
    </source>
</evidence>
<organism evidence="1 2">
    <name type="scientific">Citrus clementina</name>
    <name type="common">Clementine</name>
    <name type="synonym">Citrus deliciosa x Citrus sinensis</name>
    <dbReference type="NCBI Taxonomy" id="85681"/>
    <lineage>
        <taxon>Eukaryota</taxon>
        <taxon>Viridiplantae</taxon>
        <taxon>Streptophyta</taxon>
        <taxon>Embryophyta</taxon>
        <taxon>Tracheophyta</taxon>
        <taxon>Spermatophyta</taxon>
        <taxon>Magnoliopsida</taxon>
        <taxon>eudicotyledons</taxon>
        <taxon>Gunneridae</taxon>
        <taxon>Pentapetalae</taxon>
        <taxon>rosids</taxon>
        <taxon>malvids</taxon>
        <taxon>Sapindales</taxon>
        <taxon>Rutaceae</taxon>
        <taxon>Aurantioideae</taxon>
        <taxon>Citrus</taxon>
    </lineage>
</organism>
<dbReference type="Proteomes" id="UP000030687">
    <property type="component" value="Unassembled WGS sequence"/>
</dbReference>
<feature type="non-terminal residue" evidence="1">
    <location>
        <position position="1"/>
    </location>
</feature>
<protein>
    <submittedName>
        <fullName evidence="1">Uncharacterized protein</fullName>
    </submittedName>
</protein>
<proteinExistence type="predicted"/>
<keyword evidence="2" id="KW-1185">Reference proteome</keyword>
<dbReference type="InParanoid" id="V4SIL7"/>
<name>V4SIL7_CITCL</name>
<sequence>ATLNLGHTFGH</sequence>
<dbReference type="KEGG" id="cic:CICLE_v100257113m"/>
<gene>
    <name evidence="1" type="ORF">CICLE_v100257113mg</name>
</gene>
<dbReference type="EMBL" id="KI536925">
    <property type="protein sequence ID" value="ESR38650.1"/>
    <property type="molecule type" value="Genomic_DNA"/>
</dbReference>
<accession>V4SIL7</accession>
<reference evidence="1 2" key="1">
    <citation type="submission" date="2013-10" db="EMBL/GenBank/DDBJ databases">
        <authorList>
            <consortium name="International Citrus Genome Consortium"/>
            <person name="Jenkins J."/>
            <person name="Schmutz J."/>
            <person name="Prochnik S."/>
            <person name="Rokhsar D."/>
            <person name="Gmitter F."/>
            <person name="Ollitrault P."/>
            <person name="Machado M."/>
            <person name="Talon M."/>
            <person name="Wincker P."/>
            <person name="Jaillon O."/>
            <person name="Morgante M."/>
        </authorList>
    </citation>
    <scope>NUCLEOTIDE SEQUENCE</scope>
    <source>
        <strain evidence="2">cv. Clemenules</strain>
    </source>
</reference>
<evidence type="ECO:0000313" key="2">
    <source>
        <dbReference type="Proteomes" id="UP000030687"/>
    </source>
</evidence>
<feature type="non-terminal residue" evidence="1">
    <location>
        <position position="11"/>
    </location>
</feature>